<dbReference type="Gene3D" id="3.30.1370.120">
    <property type="match status" value="1"/>
</dbReference>
<sequence>MSFGHVYAQNAINNIDVKTGENGAVIIEFEFDGAPTLPEVFSTNLPPRLALDFAGTSNNTNQRNINIGTGSAKGLRLVSANNKTRVVVDLMNEAQHSLDIKGNVIELSLTDSRRSFNRTVSATQSSVDFIDFRRGDEGQGVISVELSRPDTGINLSEINGKIIVEINNSNLTEAMDRKLDVIDFATPVTFVDARQSGTDVKIEIESNGIVDKMAYQTGNRYTVEVKERNLDDGDKSKLLDDEIVYVGNLVSFNFQDIPVRSVIQLIADASQLNIVVADNVQGNVTLRLNNVPWDQALDIVLQSKQLDQRRAGDVIWVAPAAEIAQREQEKLEALSKKEELEPLDNVFIQVNYAKASDLASLISGTVEGEASGTSMLSDRGNVAFDERTNTLLISDVPDRLKVIQELVNTLDRSVQQVQIESRIVVASEKFGDELGVRFGVTGSHEDKYGNIISTGGSASAVDRLNNAALNRRYVSPSGSGLPTVTPSTELSDPIPGPPLGERLNVNLPSAASTAGRWAASILAADFLLDLELSALETEDRGEVISSPRVITANQTQAIIKQGVQIPYEQATSSGATSIEFKDAVLSLNVVPLITPDERIDLTLKVDQDAIGEEVSTSLGGSVPSIDTRSVETRVLVNNGQTVVLGGIYEQVRRTTRSKVPVLGDIPGLGNLFRNKTVQDDKAELLIFVTPTIIKESL</sequence>
<evidence type="ECO:0000256" key="8">
    <source>
        <dbReference type="RuleBase" id="RU004004"/>
    </source>
</evidence>
<evidence type="ECO:0000256" key="3">
    <source>
        <dbReference type="ARBA" id="ARBA00022729"/>
    </source>
</evidence>
<comment type="similarity">
    <text evidence="7">Belongs to the bacterial secretin family.</text>
</comment>
<dbReference type="Pfam" id="PF07660">
    <property type="entry name" value="STN"/>
    <property type="match status" value="1"/>
</dbReference>
<dbReference type="InterPro" id="IPR021731">
    <property type="entry name" value="AMIN_dom"/>
</dbReference>
<dbReference type="InterPro" id="IPR011662">
    <property type="entry name" value="Secretin/TonB_short_N"/>
</dbReference>
<name>A0ABV7J6V9_9GAMM</name>
<evidence type="ECO:0000256" key="2">
    <source>
        <dbReference type="ARBA" id="ARBA00022448"/>
    </source>
</evidence>
<dbReference type="Proteomes" id="UP001595533">
    <property type="component" value="Unassembled WGS sequence"/>
</dbReference>
<accession>A0ABV7J6V9</accession>
<feature type="domain" description="Secretin/TonB short N-terminal" evidence="9">
    <location>
        <begin position="272"/>
        <end position="320"/>
    </location>
</feature>
<comment type="subcellular location">
    <subcellularLocation>
        <location evidence="8">Cell outer membrane</location>
    </subcellularLocation>
    <subcellularLocation>
        <location evidence="1">Membrane</location>
    </subcellularLocation>
</comment>
<keyword evidence="2 8" id="KW-0813">Transport</keyword>
<dbReference type="PRINTS" id="PR00811">
    <property type="entry name" value="BCTERIALGSPD"/>
</dbReference>
<dbReference type="EMBL" id="JBHRTS010000003">
    <property type="protein sequence ID" value="MFC3193830.1"/>
    <property type="molecule type" value="Genomic_DNA"/>
</dbReference>
<dbReference type="Pfam" id="PF11741">
    <property type="entry name" value="AMIN"/>
    <property type="match status" value="2"/>
</dbReference>
<dbReference type="InterPro" id="IPR004846">
    <property type="entry name" value="T2SS/T3SS_dom"/>
</dbReference>
<dbReference type="Gene3D" id="3.30.1370.130">
    <property type="match status" value="1"/>
</dbReference>
<dbReference type="Pfam" id="PF03958">
    <property type="entry name" value="Secretin_N"/>
    <property type="match status" value="1"/>
</dbReference>
<protein>
    <submittedName>
        <fullName evidence="10">Type IV pilus secretin PilQ</fullName>
    </submittedName>
</protein>
<keyword evidence="11" id="KW-1185">Reference proteome</keyword>
<comment type="caution">
    <text evidence="10">The sequence shown here is derived from an EMBL/GenBank/DDBJ whole genome shotgun (WGS) entry which is preliminary data.</text>
</comment>
<dbReference type="PANTHER" id="PTHR30604">
    <property type="entry name" value="PROTEIN TRANSPORT PROTEIN HOFQ"/>
    <property type="match status" value="1"/>
</dbReference>
<evidence type="ECO:0000256" key="6">
    <source>
        <dbReference type="ARBA" id="ARBA00023237"/>
    </source>
</evidence>
<dbReference type="SMART" id="SM00965">
    <property type="entry name" value="STN"/>
    <property type="match status" value="1"/>
</dbReference>
<dbReference type="InterPro" id="IPR038591">
    <property type="entry name" value="NolW-like_sf"/>
</dbReference>
<keyword evidence="5" id="KW-0472">Membrane</keyword>
<keyword evidence="3" id="KW-0732">Signal</keyword>
<proteinExistence type="inferred from homology"/>
<dbReference type="Gene3D" id="2.60.40.3500">
    <property type="match status" value="1"/>
</dbReference>
<dbReference type="InterPro" id="IPR005644">
    <property type="entry name" value="NolW-like"/>
</dbReference>
<keyword evidence="6" id="KW-0998">Cell outer membrane</keyword>
<evidence type="ECO:0000256" key="7">
    <source>
        <dbReference type="RuleBase" id="RU004003"/>
    </source>
</evidence>
<dbReference type="InterPro" id="IPR001775">
    <property type="entry name" value="GspD/PilQ"/>
</dbReference>
<dbReference type="Gene3D" id="2.60.40.3470">
    <property type="match status" value="1"/>
</dbReference>
<dbReference type="InterPro" id="IPR051808">
    <property type="entry name" value="Type_IV_pilus_biogenesis"/>
</dbReference>
<dbReference type="InterPro" id="IPR013355">
    <property type="entry name" value="Pilus_4_PilQ"/>
</dbReference>
<evidence type="ECO:0000313" key="11">
    <source>
        <dbReference type="Proteomes" id="UP001595533"/>
    </source>
</evidence>
<evidence type="ECO:0000259" key="9">
    <source>
        <dbReference type="SMART" id="SM00965"/>
    </source>
</evidence>
<evidence type="ECO:0000256" key="4">
    <source>
        <dbReference type="ARBA" id="ARBA00022927"/>
    </source>
</evidence>
<gene>
    <name evidence="10" type="primary">pilQ</name>
    <name evidence="10" type="ORF">ACFODZ_06220</name>
</gene>
<dbReference type="PANTHER" id="PTHR30604:SF1">
    <property type="entry name" value="DNA UTILIZATION PROTEIN HOFQ"/>
    <property type="match status" value="1"/>
</dbReference>
<evidence type="ECO:0000313" key="10">
    <source>
        <dbReference type="EMBL" id="MFC3193830.1"/>
    </source>
</evidence>
<dbReference type="Pfam" id="PF00263">
    <property type="entry name" value="Secretin"/>
    <property type="match status" value="1"/>
</dbReference>
<keyword evidence="4" id="KW-0653">Protein transport</keyword>
<evidence type="ECO:0000256" key="1">
    <source>
        <dbReference type="ARBA" id="ARBA00004370"/>
    </source>
</evidence>
<organism evidence="10 11">
    <name type="scientific">Marinicella sediminis</name>
    <dbReference type="NCBI Taxonomy" id="1792834"/>
    <lineage>
        <taxon>Bacteria</taxon>
        <taxon>Pseudomonadati</taxon>
        <taxon>Pseudomonadota</taxon>
        <taxon>Gammaproteobacteria</taxon>
        <taxon>Lysobacterales</taxon>
        <taxon>Marinicellaceae</taxon>
        <taxon>Marinicella</taxon>
    </lineage>
</organism>
<reference evidence="11" key="1">
    <citation type="journal article" date="2019" name="Int. J. Syst. Evol. Microbiol.">
        <title>The Global Catalogue of Microorganisms (GCM) 10K type strain sequencing project: providing services to taxonomists for standard genome sequencing and annotation.</title>
        <authorList>
            <consortium name="The Broad Institute Genomics Platform"/>
            <consortium name="The Broad Institute Genome Sequencing Center for Infectious Disease"/>
            <person name="Wu L."/>
            <person name="Ma J."/>
        </authorList>
    </citation>
    <scope>NUCLEOTIDE SEQUENCE [LARGE SCALE GENOMIC DNA]</scope>
    <source>
        <strain evidence="11">KCTC 42953</strain>
    </source>
</reference>
<evidence type="ECO:0000256" key="5">
    <source>
        <dbReference type="ARBA" id="ARBA00023136"/>
    </source>
</evidence>
<dbReference type="NCBIfam" id="TIGR02515">
    <property type="entry name" value="IV_pilus_PilQ"/>
    <property type="match status" value="1"/>
</dbReference>